<dbReference type="Proteomes" id="UP000238650">
    <property type="component" value="Unassembled WGS sequence"/>
</dbReference>
<dbReference type="InterPro" id="IPR001387">
    <property type="entry name" value="Cro/C1-type_HTH"/>
</dbReference>
<dbReference type="Pfam" id="PF01381">
    <property type="entry name" value="HTH_3"/>
    <property type="match status" value="1"/>
</dbReference>
<evidence type="ECO:0000313" key="5">
    <source>
        <dbReference type="EMBL" id="PRI10885.1"/>
    </source>
</evidence>
<dbReference type="PANTHER" id="PTHR46797:SF23">
    <property type="entry name" value="HTH-TYPE TRANSCRIPTIONAL REGULATOR SUTR"/>
    <property type="match status" value="1"/>
</dbReference>
<gene>
    <name evidence="5" type="ORF">B4915_08325</name>
</gene>
<evidence type="ECO:0000259" key="4">
    <source>
        <dbReference type="PROSITE" id="PS50943"/>
    </source>
</evidence>
<organism evidence="5 6">
    <name type="scientific">Leucobacter massiliensis</name>
    <dbReference type="NCBI Taxonomy" id="1686285"/>
    <lineage>
        <taxon>Bacteria</taxon>
        <taxon>Bacillati</taxon>
        <taxon>Actinomycetota</taxon>
        <taxon>Actinomycetes</taxon>
        <taxon>Micrococcales</taxon>
        <taxon>Microbacteriaceae</taxon>
        <taxon>Leucobacter</taxon>
    </lineage>
</organism>
<dbReference type="InterPro" id="IPR050807">
    <property type="entry name" value="TransReg_Diox_bact_type"/>
</dbReference>
<dbReference type="OrthoDB" id="3255837at2"/>
<evidence type="ECO:0000256" key="1">
    <source>
        <dbReference type="ARBA" id="ARBA00023015"/>
    </source>
</evidence>
<keyword evidence="1" id="KW-0805">Transcription regulation</keyword>
<reference evidence="5 6" key="1">
    <citation type="journal article" date="2017" name="New Microbes New Infect">
        <title>Genome sequence of 'Leucobacter massiliensis' sp. nov. isolated from human pharynx after travel to the 2014 Hajj.</title>
        <authorList>
            <person name="Leangapichart T."/>
            <person name="Gautret P."/>
            <person name="Nguyen T.T."/>
            <person name="Armstrong N."/>
            <person name="Rolain J.M."/>
        </authorList>
    </citation>
    <scope>NUCLEOTIDE SEQUENCE [LARGE SCALE GENOMIC DNA]</scope>
    <source>
        <strain evidence="5 6">122RC15</strain>
    </source>
</reference>
<comment type="caution">
    <text evidence="5">The sequence shown here is derived from an EMBL/GenBank/DDBJ whole genome shotgun (WGS) entry which is preliminary data.</text>
</comment>
<proteinExistence type="predicted"/>
<dbReference type="InterPro" id="IPR010982">
    <property type="entry name" value="Lambda_DNA-bd_dom_sf"/>
</dbReference>
<dbReference type="GO" id="GO:0003700">
    <property type="term" value="F:DNA-binding transcription factor activity"/>
    <property type="evidence" value="ECO:0007669"/>
    <property type="project" value="TreeGrafter"/>
</dbReference>
<evidence type="ECO:0000256" key="2">
    <source>
        <dbReference type="ARBA" id="ARBA00023125"/>
    </source>
</evidence>
<dbReference type="PROSITE" id="PS50943">
    <property type="entry name" value="HTH_CROC1"/>
    <property type="match status" value="1"/>
</dbReference>
<name>A0A2S9QMS8_9MICO</name>
<dbReference type="SMART" id="SM00530">
    <property type="entry name" value="HTH_XRE"/>
    <property type="match status" value="1"/>
</dbReference>
<keyword evidence="6" id="KW-1185">Reference proteome</keyword>
<dbReference type="SUPFAM" id="SSF47413">
    <property type="entry name" value="lambda repressor-like DNA-binding domains"/>
    <property type="match status" value="1"/>
</dbReference>
<keyword evidence="2" id="KW-0238">DNA-binding</keyword>
<dbReference type="CDD" id="cd00093">
    <property type="entry name" value="HTH_XRE"/>
    <property type="match status" value="1"/>
</dbReference>
<evidence type="ECO:0000256" key="3">
    <source>
        <dbReference type="ARBA" id="ARBA00023163"/>
    </source>
</evidence>
<keyword evidence="3" id="KW-0804">Transcription</keyword>
<dbReference type="GO" id="GO:0005829">
    <property type="term" value="C:cytosol"/>
    <property type="evidence" value="ECO:0007669"/>
    <property type="project" value="TreeGrafter"/>
</dbReference>
<evidence type="ECO:0000313" key="6">
    <source>
        <dbReference type="Proteomes" id="UP000238650"/>
    </source>
</evidence>
<sequence length="90" mass="10051">MPAEQDPEIEAEEILKQIFASNLRAYRRERGISQLALANELGLSPAYYGSIERGQRNLQFSTVGRIADSIGVHPFDLLTGHEPPPEDDDE</sequence>
<dbReference type="PANTHER" id="PTHR46797">
    <property type="entry name" value="HTH-TYPE TRANSCRIPTIONAL REGULATOR"/>
    <property type="match status" value="1"/>
</dbReference>
<dbReference type="Gene3D" id="1.10.260.40">
    <property type="entry name" value="lambda repressor-like DNA-binding domains"/>
    <property type="match status" value="1"/>
</dbReference>
<dbReference type="GO" id="GO:0003677">
    <property type="term" value="F:DNA binding"/>
    <property type="evidence" value="ECO:0007669"/>
    <property type="project" value="UniProtKB-KW"/>
</dbReference>
<protein>
    <recommendedName>
        <fullName evidence="4">HTH cro/C1-type domain-containing protein</fullName>
    </recommendedName>
</protein>
<feature type="domain" description="HTH cro/C1-type" evidence="4">
    <location>
        <begin position="23"/>
        <end position="78"/>
    </location>
</feature>
<accession>A0A2S9QMS8</accession>
<dbReference type="EMBL" id="MWZD01000017">
    <property type="protein sequence ID" value="PRI10885.1"/>
    <property type="molecule type" value="Genomic_DNA"/>
</dbReference>
<dbReference type="AlphaFoldDB" id="A0A2S9QMS8"/>